<keyword evidence="7" id="KW-0539">Nucleus</keyword>
<evidence type="ECO:0000256" key="3">
    <source>
        <dbReference type="ARBA" id="ARBA00021616"/>
    </source>
</evidence>
<comment type="similarity">
    <text evidence="2">Belongs to the BYE1 family.</text>
</comment>
<dbReference type="STRING" id="1789683.A0A1X7QZV6"/>
<feature type="region of interest" description="Disordered" evidence="9">
    <location>
        <begin position="193"/>
        <end position="254"/>
    </location>
</feature>
<feature type="compositionally biased region" description="Low complexity" evidence="9">
    <location>
        <begin position="236"/>
        <end position="247"/>
    </location>
</feature>
<dbReference type="Gene3D" id="3.30.40.10">
    <property type="entry name" value="Zinc/RING finger domain, C3HC4 (zinc finger)"/>
    <property type="match status" value="1"/>
</dbReference>
<dbReference type="GO" id="GO:0008270">
    <property type="term" value="F:zinc ion binding"/>
    <property type="evidence" value="ECO:0007669"/>
    <property type="project" value="UniProtKB-KW"/>
</dbReference>
<dbReference type="InterPro" id="IPR036575">
    <property type="entry name" value="TFIIS_cen_dom_sf"/>
</dbReference>
<dbReference type="InterPro" id="IPR001965">
    <property type="entry name" value="Znf_PHD"/>
</dbReference>
<dbReference type="AlphaFoldDB" id="A0A1X7QZV6"/>
<dbReference type="SMART" id="SM00510">
    <property type="entry name" value="TFS2M"/>
    <property type="match status" value="1"/>
</dbReference>
<dbReference type="SUPFAM" id="SSF46942">
    <property type="entry name" value="Elongation factor TFIIS domain 2"/>
    <property type="match status" value="1"/>
</dbReference>
<organism evidence="12 13">
    <name type="scientific">Maudiozyma saulgeensis</name>
    <dbReference type="NCBI Taxonomy" id="1789683"/>
    <lineage>
        <taxon>Eukaryota</taxon>
        <taxon>Fungi</taxon>
        <taxon>Dikarya</taxon>
        <taxon>Ascomycota</taxon>
        <taxon>Saccharomycotina</taxon>
        <taxon>Saccharomycetes</taxon>
        <taxon>Saccharomycetales</taxon>
        <taxon>Saccharomycetaceae</taxon>
        <taxon>Maudiozyma</taxon>
    </lineage>
</organism>
<dbReference type="InterPro" id="IPR011011">
    <property type="entry name" value="Znf_FYVE_PHD"/>
</dbReference>
<feature type="region of interest" description="Disordered" evidence="9">
    <location>
        <begin position="390"/>
        <end position="443"/>
    </location>
</feature>
<evidence type="ECO:0000256" key="7">
    <source>
        <dbReference type="ARBA" id="ARBA00023242"/>
    </source>
</evidence>
<evidence type="ECO:0000313" key="13">
    <source>
        <dbReference type="Proteomes" id="UP000196158"/>
    </source>
</evidence>
<feature type="domain" description="PHD-type" evidence="10">
    <location>
        <begin position="59"/>
        <end position="127"/>
    </location>
</feature>
<dbReference type="Proteomes" id="UP000196158">
    <property type="component" value="Unassembled WGS sequence"/>
</dbReference>
<comment type="function">
    <text evidence="1">Negative regulator of transcription elongation.</text>
</comment>
<feature type="compositionally biased region" description="Basic and acidic residues" evidence="9">
    <location>
        <begin position="396"/>
        <end position="420"/>
    </location>
</feature>
<proteinExistence type="inferred from homology"/>
<feature type="compositionally biased region" description="Acidic residues" evidence="9">
    <location>
        <begin position="146"/>
        <end position="167"/>
    </location>
</feature>
<dbReference type="Pfam" id="PF07500">
    <property type="entry name" value="TFIIS_M"/>
    <property type="match status" value="1"/>
</dbReference>
<dbReference type="PROSITE" id="PS01359">
    <property type="entry name" value="ZF_PHD_1"/>
    <property type="match status" value="1"/>
</dbReference>
<dbReference type="InterPro" id="IPR003618">
    <property type="entry name" value="TFIIS_cen_dom"/>
</dbReference>
<accession>A0A1X7QZV6</accession>
<keyword evidence="4" id="KW-0479">Metal-binding</keyword>
<evidence type="ECO:0000256" key="4">
    <source>
        <dbReference type="ARBA" id="ARBA00022723"/>
    </source>
</evidence>
<name>A0A1X7QZV6_9SACH</name>
<feature type="region of interest" description="Disordered" evidence="9">
    <location>
        <begin position="131"/>
        <end position="167"/>
    </location>
</feature>
<keyword evidence="13" id="KW-1185">Reference proteome</keyword>
<protein>
    <recommendedName>
        <fullName evidence="3">Transcription factor BYE1</fullName>
    </recommendedName>
</protein>
<dbReference type="PANTHER" id="PTHR11477">
    <property type="entry name" value="TRANSCRIPTION FACTOR S-II ZINC FINGER DOMAIN-CONTAINING PROTEIN"/>
    <property type="match status" value="1"/>
</dbReference>
<dbReference type="PANTHER" id="PTHR11477:SF0">
    <property type="entry name" value="IP08861P-RELATED"/>
    <property type="match status" value="1"/>
</dbReference>
<evidence type="ECO:0000259" key="11">
    <source>
        <dbReference type="PROSITE" id="PS51321"/>
    </source>
</evidence>
<evidence type="ECO:0000256" key="6">
    <source>
        <dbReference type="ARBA" id="ARBA00022833"/>
    </source>
</evidence>
<feature type="region of interest" description="Disordered" evidence="9">
    <location>
        <begin position="21"/>
        <end position="47"/>
    </location>
</feature>
<dbReference type="PROSITE" id="PS51321">
    <property type="entry name" value="TFIIS_CENTRAL"/>
    <property type="match status" value="1"/>
</dbReference>
<evidence type="ECO:0000256" key="5">
    <source>
        <dbReference type="ARBA" id="ARBA00022771"/>
    </source>
</evidence>
<dbReference type="InterPro" id="IPR019787">
    <property type="entry name" value="Znf_PHD-finger"/>
</dbReference>
<dbReference type="GO" id="GO:0006351">
    <property type="term" value="P:DNA-templated transcription"/>
    <property type="evidence" value="ECO:0007669"/>
    <property type="project" value="InterPro"/>
</dbReference>
<keyword evidence="5 8" id="KW-0863">Zinc-finger</keyword>
<evidence type="ECO:0000259" key="10">
    <source>
        <dbReference type="PROSITE" id="PS50016"/>
    </source>
</evidence>
<gene>
    <name evidence="12" type="ORF">KASA_0Q14355G</name>
</gene>
<dbReference type="SMART" id="SM00249">
    <property type="entry name" value="PHD"/>
    <property type="match status" value="1"/>
</dbReference>
<dbReference type="PROSITE" id="PS50016">
    <property type="entry name" value="ZF_PHD_2"/>
    <property type="match status" value="1"/>
</dbReference>
<dbReference type="Pfam" id="PF00628">
    <property type="entry name" value="PHD"/>
    <property type="match status" value="1"/>
</dbReference>
<sequence>MAVRASTRANKGINRHLETLLQQEEEQQQRPQSASTTARRNRSKRQQLPKILKEKVVEVVKCLPCGTNDSNYNEDTDELGEMIQCDQCDTWQHIGCMTGTREEDTLSDLKPFLVDGEKYFCNNCRPDLYPHLLNPSKNEQKKEVQEQEEEEEIEKSDSEEEVSDDNDDDIYVEEKNASTHHQKDDDDFIEIEDFEKDDPLNKGKSKKRSISTSTNISKNKKQTTTKSKTKNKDDTSTTTSATNNISTADHERHSKIRQNAKKMFIDLFTKYIIPDTIEGQTYTLPPNTKIEQIATQMGESLEEALFESCLDKASNQLSKNYPEKVRSLFANLKDRKNLDLKSHVINNILPMDRLVRMSVNELANPDLQQYKKRRDTKSLNRFTIEMDESANSANIKDSDDFNKEPDEIYSKDNIRRRSISDEDLEEQKPEIQINANDDNNENDDAGDVVVEVPNTKETDNENHSLPLQKVEITDPEVFWQTSGYLKFIGNTAELKTSVYSRAVSDGNLLIEGRLSNDKGFAYLNEVKTLRNIVTYQLVNPPDADSIANINAMADSLLISNKILGITPKMIYEKIIYVIPATGNIIPEILHSIYGNDKGFISNVESFEKALFVVFVIKPELIK</sequence>
<dbReference type="EMBL" id="FXLY01000002">
    <property type="protein sequence ID" value="SMN18881.1"/>
    <property type="molecule type" value="Genomic_DNA"/>
</dbReference>
<feature type="compositionally biased region" description="Basic residues" evidence="9">
    <location>
        <begin position="218"/>
        <end position="229"/>
    </location>
</feature>
<dbReference type="InterPro" id="IPR013083">
    <property type="entry name" value="Znf_RING/FYVE/PHD"/>
</dbReference>
<dbReference type="GO" id="GO:0005634">
    <property type="term" value="C:nucleus"/>
    <property type="evidence" value="ECO:0007669"/>
    <property type="project" value="TreeGrafter"/>
</dbReference>
<evidence type="ECO:0000256" key="2">
    <source>
        <dbReference type="ARBA" id="ARBA00011050"/>
    </source>
</evidence>
<feature type="domain" description="TFIIS central" evidence="11">
    <location>
        <begin position="256"/>
        <end position="390"/>
    </location>
</feature>
<evidence type="ECO:0000256" key="9">
    <source>
        <dbReference type="SAM" id="MobiDB-lite"/>
    </source>
</evidence>
<evidence type="ECO:0000256" key="1">
    <source>
        <dbReference type="ARBA" id="ARBA00002311"/>
    </source>
</evidence>
<reference evidence="12 13" key="1">
    <citation type="submission" date="2017-04" db="EMBL/GenBank/DDBJ databases">
        <authorList>
            <person name="Afonso C.L."/>
            <person name="Miller P.J."/>
            <person name="Scott M.A."/>
            <person name="Spackman E."/>
            <person name="Goraichik I."/>
            <person name="Dimitrov K.M."/>
            <person name="Suarez D.L."/>
            <person name="Swayne D.E."/>
        </authorList>
    </citation>
    <scope>NUCLEOTIDE SEQUENCE [LARGE SCALE GENOMIC DNA]</scope>
</reference>
<keyword evidence="6" id="KW-0862">Zinc</keyword>
<dbReference type="Gene3D" id="1.10.472.30">
    <property type="entry name" value="Transcription elongation factor S-II, central domain"/>
    <property type="match status" value="1"/>
</dbReference>
<evidence type="ECO:0000256" key="8">
    <source>
        <dbReference type="PROSITE-ProRule" id="PRU00146"/>
    </source>
</evidence>
<evidence type="ECO:0000313" key="12">
    <source>
        <dbReference type="EMBL" id="SMN18881.1"/>
    </source>
</evidence>
<dbReference type="OrthoDB" id="79252at2759"/>
<dbReference type="GO" id="GO:0000977">
    <property type="term" value="F:RNA polymerase II transcription regulatory region sequence-specific DNA binding"/>
    <property type="evidence" value="ECO:0007669"/>
    <property type="project" value="TreeGrafter"/>
</dbReference>
<dbReference type="InterPro" id="IPR019786">
    <property type="entry name" value="Zinc_finger_PHD-type_CS"/>
</dbReference>
<dbReference type="SUPFAM" id="SSF57903">
    <property type="entry name" value="FYVE/PHD zinc finger"/>
    <property type="match status" value="1"/>
</dbReference>